<keyword evidence="6 8" id="KW-1133">Transmembrane helix</keyword>
<protein>
    <recommendedName>
        <fullName evidence="8">Bcr/CflA family efflux transporter</fullName>
    </recommendedName>
</protein>
<gene>
    <name evidence="10" type="ORF">DK869_04720</name>
</gene>
<keyword evidence="8" id="KW-0997">Cell inner membrane</keyword>
<dbReference type="PROSITE" id="PS50850">
    <property type="entry name" value="MFS"/>
    <property type="match status" value="1"/>
</dbReference>
<feature type="transmembrane region" description="Helical" evidence="8">
    <location>
        <begin position="383"/>
        <end position="402"/>
    </location>
</feature>
<organism evidence="10 11">
    <name type="scientific">Commensalibacter melissae</name>
    <dbReference type="NCBI Taxonomy" id="2070537"/>
    <lineage>
        <taxon>Bacteria</taxon>
        <taxon>Pseudomonadati</taxon>
        <taxon>Pseudomonadota</taxon>
        <taxon>Alphaproteobacteria</taxon>
        <taxon>Acetobacterales</taxon>
        <taxon>Acetobacteraceae</taxon>
    </lineage>
</organism>
<keyword evidence="4" id="KW-1003">Cell membrane</keyword>
<dbReference type="Pfam" id="PF07690">
    <property type="entry name" value="MFS_1"/>
    <property type="match status" value="1"/>
</dbReference>
<comment type="caution">
    <text evidence="10">The sequence shown here is derived from an EMBL/GenBank/DDBJ whole genome shotgun (WGS) entry which is preliminary data.</text>
</comment>
<feature type="transmembrane region" description="Helical" evidence="8">
    <location>
        <begin position="318"/>
        <end position="345"/>
    </location>
</feature>
<feature type="transmembrane region" description="Helical" evidence="8">
    <location>
        <begin position="214"/>
        <end position="239"/>
    </location>
</feature>
<dbReference type="AlphaFoldDB" id="A0A318MWS8"/>
<feature type="transmembrane region" description="Helical" evidence="8">
    <location>
        <begin position="357"/>
        <end position="377"/>
    </location>
</feature>
<dbReference type="PANTHER" id="PTHR23502:SF132">
    <property type="entry name" value="POLYAMINE TRANSPORTER 2-RELATED"/>
    <property type="match status" value="1"/>
</dbReference>
<dbReference type="OrthoDB" id="9800416at2"/>
<feature type="transmembrane region" description="Helical" evidence="8">
    <location>
        <begin position="12"/>
        <end position="33"/>
    </location>
</feature>
<name>A0A318MWS8_9PROT</name>
<evidence type="ECO:0000256" key="3">
    <source>
        <dbReference type="ARBA" id="ARBA00022448"/>
    </source>
</evidence>
<evidence type="ECO:0000256" key="8">
    <source>
        <dbReference type="RuleBase" id="RU365088"/>
    </source>
</evidence>
<evidence type="ECO:0000256" key="1">
    <source>
        <dbReference type="ARBA" id="ARBA00004651"/>
    </source>
</evidence>
<comment type="caution">
    <text evidence="8">Lacks conserved residue(s) required for the propagation of feature annotation.</text>
</comment>
<evidence type="ECO:0000259" key="9">
    <source>
        <dbReference type="PROSITE" id="PS50850"/>
    </source>
</evidence>
<feature type="domain" description="Major facilitator superfamily (MFS) profile" evidence="9">
    <location>
        <begin position="18"/>
        <end position="404"/>
    </location>
</feature>
<dbReference type="EMBL" id="QGLT01000002">
    <property type="protein sequence ID" value="PXZ00703.1"/>
    <property type="molecule type" value="Genomic_DNA"/>
</dbReference>
<evidence type="ECO:0000313" key="10">
    <source>
        <dbReference type="EMBL" id="PXZ00703.1"/>
    </source>
</evidence>
<dbReference type="InterPro" id="IPR036259">
    <property type="entry name" value="MFS_trans_sf"/>
</dbReference>
<dbReference type="GO" id="GO:1990961">
    <property type="term" value="P:xenobiotic detoxification by transmembrane export across the plasma membrane"/>
    <property type="evidence" value="ECO:0007669"/>
    <property type="project" value="InterPro"/>
</dbReference>
<dbReference type="GO" id="GO:0005886">
    <property type="term" value="C:plasma membrane"/>
    <property type="evidence" value="ECO:0007669"/>
    <property type="project" value="UniProtKB-SubCell"/>
</dbReference>
<dbReference type="GO" id="GO:0042910">
    <property type="term" value="F:xenobiotic transmembrane transporter activity"/>
    <property type="evidence" value="ECO:0007669"/>
    <property type="project" value="InterPro"/>
</dbReference>
<keyword evidence="3 8" id="KW-0813">Transport</keyword>
<keyword evidence="5 8" id="KW-0812">Transmembrane</keyword>
<feature type="transmembrane region" description="Helical" evidence="8">
    <location>
        <begin position="143"/>
        <end position="167"/>
    </location>
</feature>
<keyword evidence="7 8" id="KW-0472">Membrane</keyword>
<dbReference type="InterPro" id="IPR005829">
    <property type="entry name" value="Sugar_transporter_CS"/>
</dbReference>
<dbReference type="InterPro" id="IPR020846">
    <property type="entry name" value="MFS_dom"/>
</dbReference>
<reference evidence="10 11" key="1">
    <citation type="submission" date="2018-05" db="EMBL/GenBank/DDBJ databases">
        <title>Reference genomes for bee gut microbiota database.</title>
        <authorList>
            <person name="Ellegaard K.M."/>
        </authorList>
    </citation>
    <scope>NUCLEOTIDE SEQUENCE [LARGE SCALE GENOMIC DNA]</scope>
    <source>
        <strain evidence="10 11">ESL0284</strain>
    </source>
</reference>
<comment type="subcellular location">
    <subcellularLocation>
        <location evidence="8">Cell inner membrane</location>
        <topology evidence="8">Multi-pass membrane protein</topology>
    </subcellularLocation>
    <subcellularLocation>
        <location evidence="1">Cell membrane</location>
        <topology evidence="1">Multi-pass membrane protein</topology>
    </subcellularLocation>
</comment>
<dbReference type="Gene3D" id="1.20.1720.10">
    <property type="entry name" value="Multidrug resistance protein D"/>
    <property type="match status" value="1"/>
</dbReference>
<dbReference type="InterPro" id="IPR011701">
    <property type="entry name" value="MFS"/>
</dbReference>
<dbReference type="NCBIfam" id="TIGR00710">
    <property type="entry name" value="efflux_Bcr_CflA"/>
    <property type="match status" value="1"/>
</dbReference>
<feature type="transmembrane region" description="Helical" evidence="8">
    <location>
        <begin position="84"/>
        <end position="108"/>
    </location>
</feature>
<proteinExistence type="inferred from homology"/>
<dbReference type="Proteomes" id="UP000247565">
    <property type="component" value="Unassembled WGS sequence"/>
</dbReference>
<evidence type="ECO:0000256" key="5">
    <source>
        <dbReference type="ARBA" id="ARBA00022692"/>
    </source>
</evidence>
<evidence type="ECO:0000313" key="11">
    <source>
        <dbReference type="Proteomes" id="UP000247565"/>
    </source>
</evidence>
<evidence type="ECO:0000256" key="4">
    <source>
        <dbReference type="ARBA" id="ARBA00022475"/>
    </source>
</evidence>
<feature type="transmembrane region" description="Helical" evidence="8">
    <location>
        <begin position="292"/>
        <end position="312"/>
    </location>
</feature>
<accession>A0A318MWS8</accession>
<evidence type="ECO:0000256" key="6">
    <source>
        <dbReference type="ARBA" id="ARBA00022989"/>
    </source>
</evidence>
<evidence type="ECO:0000256" key="7">
    <source>
        <dbReference type="ARBA" id="ARBA00023136"/>
    </source>
</evidence>
<dbReference type="PANTHER" id="PTHR23502">
    <property type="entry name" value="MAJOR FACILITATOR SUPERFAMILY"/>
    <property type="match status" value="1"/>
</dbReference>
<dbReference type="RefSeq" id="WP_110438845.1">
    <property type="nucleotide sequence ID" value="NZ_CP046393.1"/>
</dbReference>
<dbReference type="SUPFAM" id="SSF103473">
    <property type="entry name" value="MFS general substrate transporter"/>
    <property type="match status" value="1"/>
</dbReference>
<dbReference type="PROSITE" id="PS00216">
    <property type="entry name" value="SUGAR_TRANSPORT_1"/>
    <property type="match status" value="1"/>
</dbReference>
<dbReference type="InterPro" id="IPR004812">
    <property type="entry name" value="Efflux_drug-R_Bcr/CmlA"/>
</dbReference>
<feature type="transmembrane region" description="Helical" evidence="8">
    <location>
        <begin position="53"/>
        <end position="72"/>
    </location>
</feature>
<feature type="transmembrane region" description="Helical" evidence="8">
    <location>
        <begin position="259"/>
        <end position="280"/>
    </location>
</feature>
<comment type="similarity">
    <text evidence="2 8">Belongs to the major facilitator superfamily. Bcr/CmlA family.</text>
</comment>
<sequence>MNKLKQDNLNTIDLSWWIIVILGLLTAIGPLATDMYLPAFPQISQDLAGYGNGAAQITLTVWFIGLAIGQFTSGPISDRYGRRAPLFLGMLLFTLGSAGCAIFSNFYLFCLCRLLSSLGGSTAMVVPRAMVRDIATGKRGIKIMAQLALVGAIVPIAAPTLGGLIVAKFPWRVLFWIMTIYGFLGTVSVIIMLPDTLPIKYRIQSSIRSILWRYIRIVQEPVFSSNTLITSFGLFMIFAYLSGTPDILSNVMHFSKLQLALWFGINSAVIASCNQLNGILINKFKPSFLTNCAVNVAFIVSILFIILCFLPLPHNWLGIILVCSPIVIIMGCLGFIFPNCTIFAFTLHGRKIGSASALLGTIQFILGALSSWIMGLLPQDNMLYVAIGVFIGVLGFFLCNLWRQYATCKIISKMQERVNKGNNNFDRLIKDLK</sequence>
<dbReference type="CDD" id="cd17320">
    <property type="entry name" value="MFS_MdfA_MDR_like"/>
    <property type="match status" value="1"/>
</dbReference>
<keyword evidence="11" id="KW-1185">Reference proteome</keyword>
<feature type="transmembrane region" description="Helical" evidence="8">
    <location>
        <begin position="173"/>
        <end position="193"/>
    </location>
</feature>
<evidence type="ECO:0000256" key="2">
    <source>
        <dbReference type="ARBA" id="ARBA00006236"/>
    </source>
</evidence>